<organism evidence="1 2">
    <name type="scientific">Taxus chinensis</name>
    <name type="common">Chinese yew</name>
    <name type="synonym">Taxus wallichiana var. chinensis</name>
    <dbReference type="NCBI Taxonomy" id="29808"/>
    <lineage>
        <taxon>Eukaryota</taxon>
        <taxon>Viridiplantae</taxon>
        <taxon>Streptophyta</taxon>
        <taxon>Embryophyta</taxon>
        <taxon>Tracheophyta</taxon>
        <taxon>Spermatophyta</taxon>
        <taxon>Pinopsida</taxon>
        <taxon>Pinidae</taxon>
        <taxon>Conifers II</taxon>
        <taxon>Cupressales</taxon>
        <taxon>Taxaceae</taxon>
        <taxon>Taxus</taxon>
    </lineage>
</organism>
<evidence type="ECO:0000313" key="1">
    <source>
        <dbReference type="EMBL" id="KAH9315976.1"/>
    </source>
</evidence>
<evidence type="ECO:0000313" key="2">
    <source>
        <dbReference type="Proteomes" id="UP000824469"/>
    </source>
</evidence>
<dbReference type="Proteomes" id="UP000824469">
    <property type="component" value="Unassembled WGS sequence"/>
</dbReference>
<comment type="caution">
    <text evidence="1">The sequence shown here is derived from an EMBL/GenBank/DDBJ whole genome shotgun (WGS) entry which is preliminary data.</text>
</comment>
<protein>
    <submittedName>
        <fullName evidence="1">Uncharacterized protein</fullName>
    </submittedName>
</protein>
<feature type="non-terminal residue" evidence="1">
    <location>
        <position position="61"/>
    </location>
</feature>
<gene>
    <name evidence="1" type="ORF">KI387_024603</name>
</gene>
<reference evidence="1 2" key="1">
    <citation type="journal article" date="2021" name="Nat. Plants">
        <title>The Taxus genome provides insights into paclitaxel biosynthesis.</title>
        <authorList>
            <person name="Xiong X."/>
            <person name="Gou J."/>
            <person name="Liao Q."/>
            <person name="Li Y."/>
            <person name="Zhou Q."/>
            <person name="Bi G."/>
            <person name="Li C."/>
            <person name="Du R."/>
            <person name="Wang X."/>
            <person name="Sun T."/>
            <person name="Guo L."/>
            <person name="Liang H."/>
            <person name="Lu P."/>
            <person name="Wu Y."/>
            <person name="Zhang Z."/>
            <person name="Ro D.K."/>
            <person name="Shang Y."/>
            <person name="Huang S."/>
            <person name="Yan J."/>
        </authorList>
    </citation>
    <scope>NUCLEOTIDE SEQUENCE [LARGE SCALE GENOMIC DNA]</scope>
    <source>
        <strain evidence="1">Ta-2019</strain>
    </source>
</reference>
<accession>A0AA38G480</accession>
<name>A0AA38G480_TAXCH</name>
<sequence length="61" mass="6764">MLGSTPLAWNNILQIPNIKVGLHSPQKGQFKWEKDSEGATFLLVPDDCVDRALSKENLSLV</sequence>
<proteinExistence type="predicted"/>
<dbReference type="AlphaFoldDB" id="A0AA38G480"/>
<keyword evidence="2" id="KW-1185">Reference proteome</keyword>
<dbReference type="EMBL" id="JAHRHJ020000005">
    <property type="protein sequence ID" value="KAH9315976.1"/>
    <property type="molecule type" value="Genomic_DNA"/>
</dbReference>